<dbReference type="PANTHER" id="PTHR37461">
    <property type="entry name" value="ANTI-SIGMA-K FACTOR RSKA"/>
    <property type="match status" value="1"/>
</dbReference>
<dbReference type="PANTHER" id="PTHR37461:SF1">
    <property type="entry name" value="ANTI-SIGMA-K FACTOR RSKA"/>
    <property type="match status" value="1"/>
</dbReference>
<keyword evidence="3" id="KW-1185">Reference proteome</keyword>
<dbReference type="Proteomes" id="UP000282977">
    <property type="component" value="Unassembled WGS sequence"/>
</dbReference>
<dbReference type="EMBL" id="RZUL01000003">
    <property type="protein sequence ID" value="RVT40818.1"/>
    <property type="molecule type" value="Genomic_DNA"/>
</dbReference>
<protein>
    <recommendedName>
        <fullName evidence="1">Anti-sigma K factor RskA C-terminal domain-containing protein</fullName>
    </recommendedName>
</protein>
<dbReference type="Pfam" id="PF10099">
    <property type="entry name" value="RskA_C"/>
    <property type="match status" value="1"/>
</dbReference>
<gene>
    <name evidence="2" type="ORF">ENE74_10090</name>
</gene>
<dbReference type="InterPro" id="IPR051474">
    <property type="entry name" value="Anti-sigma-K/W_factor"/>
</dbReference>
<evidence type="ECO:0000313" key="2">
    <source>
        <dbReference type="EMBL" id="RVT40818.1"/>
    </source>
</evidence>
<dbReference type="GO" id="GO:0005886">
    <property type="term" value="C:plasma membrane"/>
    <property type="evidence" value="ECO:0007669"/>
    <property type="project" value="InterPro"/>
</dbReference>
<dbReference type="AlphaFoldDB" id="A0A437J6L5"/>
<comment type="caution">
    <text evidence="2">The sequence shown here is derived from an EMBL/GenBank/DDBJ whole genome shotgun (WGS) entry which is preliminary data.</text>
</comment>
<proteinExistence type="predicted"/>
<organism evidence="2 3">
    <name type="scientific">Sphingobium algorifonticola</name>
    <dbReference type="NCBI Taxonomy" id="2008318"/>
    <lineage>
        <taxon>Bacteria</taxon>
        <taxon>Pseudomonadati</taxon>
        <taxon>Pseudomonadota</taxon>
        <taxon>Alphaproteobacteria</taxon>
        <taxon>Sphingomonadales</taxon>
        <taxon>Sphingomonadaceae</taxon>
        <taxon>Sphingobium</taxon>
    </lineage>
</organism>
<feature type="domain" description="Anti-sigma K factor RskA C-terminal" evidence="1">
    <location>
        <begin position="102"/>
        <end position="235"/>
    </location>
</feature>
<dbReference type="GO" id="GO:0006417">
    <property type="term" value="P:regulation of translation"/>
    <property type="evidence" value="ECO:0007669"/>
    <property type="project" value="TreeGrafter"/>
</dbReference>
<evidence type="ECO:0000259" key="1">
    <source>
        <dbReference type="Pfam" id="PF10099"/>
    </source>
</evidence>
<evidence type="ECO:0000313" key="3">
    <source>
        <dbReference type="Proteomes" id="UP000282977"/>
    </source>
</evidence>
<dbReference type="GO" id="GO:0016989">
    <property type="term" value="F:sigma factor antagonist activity"/>
    <property type="evidence" value="ECO:0007669"/>
    <property type="project" value="TreeGrafter"/>
</dbReference>
<accession>A0A437J6L5</accession>
<dbReference type="RefSeq" id="WP_127690815.1">
    <property type="nucleotide sequence ID" value="NZ_RZUL01000003.1"/>
</dbReference>
<sequence length="245" mass="25405">MVDAAAPPPPDDRDALAGELALGLLTGPERAQALRLQLADPGFADLVAAWERRLAPLHLDFAGQVAPPEAWTAISMRLDGEGQADGLVRRLKLWRGGAILSGAIAASLAFILLFRAPAPPPTATPQIVQVPAPPAQMAVAQMTGQGSDMLVAARYDATTAQLNLRAENVPQGDLAPELWLIPADGKPRSLGLISANGTTRLAVPRALRIMLDDGVTMAITMEPAASAPHAAPSSAPVAVGKITIL</sequence>
<dbReference type="InterPro" id="IPR018764">
    <property type="entry name" value="RskA_C"/>
</dbReference>
<name>A0A437J6L5_9SPHN</name>
<dbReference type="OrthoDB" id="9816387at2"/>
<reference evidence="2 3" key="1">
    <citation type="submission" date="2019-01" db="EMBL/GenBank/DDBJ databases">
        <authorList>
            <person name="Chen W.-M."/>
        </authorList>
    </citation>
    <scope>NUCLEOTIDE SEQUENCE [LARGE SCALE GENOMIC DNA]</scope>
    <source>
        <strain evidence="2 3">TLA-22</strain>
    </source>
</reference>